<protein>
    <recommendedName>
        <fullName evidence="2">Histidine kinase/HSP90-like ATPase domain-containing protein</fullName>
    </recommendedName>
</protein>
<keyword evidence="1" id="KW-0808">Transferase</keyword>
<evidence type="ECO:0000313" key="3">
    <source>
        <dbReference type="EMBL" id="RXE56789.1"/>
    </source>
</evidence>
<dbReference type="Pfam" id="PF13581">
    <property type="entry name" value="HATPase_c_2"/>
    <property type="match status" value="1"/>
</dbReference>
<feature type="domain" description="Histidine kinase/HSP90-like ATPase" evidence="2">
    <location>
        <begin position="9"/>
        <end position="135"/>
    </location>
</feature>
<evidence type="ECO:0000256" key="1">
    <source>
        <dbReference type="ARBA" id="ARBA00022527"/>
    </source>
</evidence>
<keyword evidence="1" id="KW-0723">Serine/threonine-protein kinase</keyword>
<organism evidence="3 4">
    <name type="scientific">Methanoculleus taiwanensis</name>
    <dbReference type="NCBI Taxonomy" id="1550565"/>
    <lineage>
        <taxon>Archaea</taxon>
        <taxon>Methanobacteriati</taxon>
        <taxon>Methanobacteriota</taxon>
        <taxon>Stenosarchaea group</taxon>
        <taxon>Methanomicrobia</taxon>
        <taxon>Methanomicrobiales</taxon>
        <taxon>Methanomicrobiaceae</taxon>
        <taxon>Methanoculleus</taxon>
    </lineage>
</organism>
<evidence type="ECO:0000313" key="4">
    <source>
        <dbReference type="Proteomes" id="UP000290932"/>
    </source>
</evidence>
<dbReference type="OrthoDB" id="111995at2157"/>
<dbReference type="SUPFAM" id="SSF55874">
    <property type="entry name" value="ATPase domain of HSP90 chaperone/DNA topoisomerase II/histidine kinase"/>
    <property type="match status" value="1"/>
</dbReference>
<dbReference type="Gene3D" id="3.30.565.10">
    <property type="entry name" value="Histidine kinase-like ATPase, C-terminal domain"/>
    <property type="match status" value="1"/>
</dbReference>
<accession>A0A498H1H7</accession>
<evidence type="ECO:0000259" key="2">
    <source>
        <dbReference type="Pfam" id="PF13581"/>
    </source>
</evidence>
<dbReference type="Proteomes" id="UP000290932">
    <property type="component" value="Unassembled WGS sequence"/>
</dbReference>
<keyword evidence="1" id="KW-0418">Kinase</keyword>
<sequence>MTLSARLTVPADLENLSVIAGFLEETLEEAGCSAETLFAVQLAVDEACSNTILYGYPGGERGAITITCEVDADEVRVMLADDGRPFNPLNAREPDLTAGLEERKIGGLGVHFIKSVMDSVTYAYSEEKNVLLLVKRESTPGR</sequence>
<dbReference type="PANTHER" id="PTHR35526">
    <property type="entry name" value="ANTI-SIGMA-F FACTOR RSBW-RELATED"/>
    <property type="match status" value="1"/>
</dbReference>
<proteinExistence type="predicted"/>
<dbReference type="InterPro" id="IPR036890">
    <property type="entry name" value="HATPase_C_sf"/>
</dbReference>
<dbReference type="CDD" id="cd16936">
    <property type="entry name" value="HATPase_RsbW-like"/>
    <property type="match status" value="1"/>
</dbReference>
<reference evidence="3 4" key="1">
    <citation type="journal article" date="2015" name="Int. J. Syst. Evol. Microbiol.">
        <title>Methanoculleus taiwanensis sp. nov., a methanogen isolated from deep marine sediment at the deformation front area near Taiwan.</title>
        <authorList>
            <person name="Weng C.Y."/>
            <person name="Chen S.C."/>
            <person name="Lai M.C."/>
            <person name="Wu S.Y."/>
            <person name="Lin S."/>
            <person name="Yang T.F."/>
            <person name="Chen P.C."/>
        </authorList>
    </citation>
    <scope>NUCLEOTIDE SEQUENCE [LARGE SCALE GENOMIC DNA]</scope>
    <source>
        <strain evidence="3 4">CYW4</strain>
    </source>
</reference>
<gene>
    <name evidence="3" type="ORF">ABH15_01075</name>
</gene>
<name>A0A498H1H7_9EURY</name>
<dbReference type="InterPro" id="IPR003594">
    <property type="entry name" value="HATPase_dom"/>
</dbReference>
<dbReference type="AlphaFoldDB" id="A0A498H1H7"/>
<comment type="caution">
    <text evidence="3">The sequence shown here is derived from an EMBL/GenBank/DDBJ whole genome shotgun (WGS) entry which is preliminary data.</text>
</comment>
<dbReference type="EMBL" id="LHQS01000001">
    <property type="protein sequence ID" value="RXE56789.1"/>
    <property type="molecule type" value="Genomic_DNA"/>
</dbReference>
<dbReference type="RefSeq" id="WP_128692521.1">
    <property type="nucleotide sequence ID" value="NZ_LHQS01000001.1"/>
</dbReference>
<keyword evidence="4" id="KW-1185">Reference proteome</keyword>
<dbReference type="InterPro" id="IPR050267">
    <property type="entry name" value="Anti-sigma-factor_SerPK"/>
</dbReference>
<dbReference type="PANTHER" id="PTHR35526:SF6">
    <property type="entry name" value="SLR1861 PROTEIN"/>
    <property type="match status" value="1"/>
</dbReference>
<dbReference type="GO" id="GO:0004674">
    <property type="term" value="F:protein serine/threonine kinase activity"/>
    <property type="evidence" value="ECO:0007669"/>
    <property type="project" value="UniProtKB-KW"/>
</dbReference>